<feature type="binding site" evidence="9">
    <location>
        <begin position="93"/>
        <end position="96"/>
    </location>
    <ligand>
        <name>5-phospho-alpha-D-ribose 1-diphosphate</name>
        <dbReference type="ChEBI" id="CHEBI:58017"/>
    </ligand>
</feature>
<keyword evidence="13" id="KW-1185">Reference proteome</keyword>
<evidence type="ECO:0000259" key="11">
    <source>
        <dbReference type="Pfam" id="PF02885"/>
    </source>
</evidence>
<comment type="function">
    <text evidence="9">Catalyzes the transfer of the phosphoribosyl group of 5-phosphorylribose-1-pyrophosphate (PRPP) to anthranilate to yield N-(5'-phosphoribosyl)-anthranilate (PRA).</text>
</comment>
<dbReference type="GO" id="GO:0005829">
    <property type="term" value="C:cytosol"/>
    <property type="evidence" value="ECO:0007669"/>
    <property type="project" value="TreeGrafter"/>
</dbReference>
<accession>A0AA35G823</accession>
<dbReference type="InterPro" id="IPR000312">
    <property type="entry name" value="Glycosyl_Trfase_fam3"/>
</dbReference>
<sequence length="347" mass="36080">MAQELRTLIARVAEGQNLTEEEASQAMEALMAGEATPAQMAALLVALRLKGETVEEITGCARVMRARAIPVPHRQPFVVDTCGTGGDGAGTFNISTTAAFVVAGAGVPVAKHGNRAASSQAGSADVLEALGVRIDLSPEEVGRCIDEVGIGFLFAPALHTAMRHVAPVRREIGLRTIFNFLGPLTNPAGAQAQLVGVFRPDLTEPLARVLGNLGVRRALVVHGLEGIDEVSVSGPTRVSDYQDGAVRTYEIVPEDAGLRRAPPESIRGGTPAENARIAEAVLQGRPGPQRDVVLLNAGMALVAAGRATTPAEGVRLAAEAVDSGRALAVLEGLRRLTCALAAERQPA</sequence>
<dbReference type="GO" id="GO:0004048">
    <property type="term" value="F:anthranilate phosphoribosyltransferase activity"/>
    <property type="evidence" value="ECO:0007669"/>
    <property type="project" value="UniProtKB-UniRule"/>
</dbReference>
<feature type="domain" description="Glycosyl transferase family 3 N-terminal" evidence="11">
    <location>
        <begin position="7"/>
        <end position="68"/>
    </location>
</feature>
<keyword evidence="5 9" id="KW-0822">Tryptophan biosynthesis</keyword>
<feature type="binding site" evidence="9">
    <location>
        <position position="114"/>
    </location>
    <ligand>
        <name>anthranilate</name>
        <dbReference type="ChEBI" id="CHEBI:16567"/>
        <label>1</label>
    </ligand>
</feature>
<dbReference type="InterPro" id="IPR005940">
    <property type="entry name" value="Anthranilate_Pribosyl_Tfrase"/>
</dbReference>
<feature type="domain" description="Glycosyl transferase family 3" evidence="10">
    <location>
        <begin position="78"/>
        <end position="327"/>
    </location>
</feature>
<feature type="binding site" evidence="9">
    <location>
        <position position="228"/>
    </location>
    <ligand>
        <name>Mg(2+)</name>
        <dbReference type="ChEBI" id="CHEBI:18420"/>
        <label>2</label>
    </ligand>
</feature>
<evidence type="ECO:0000256" key="8">
    <source>
        <dbReference type="ARBA" id="ARBA00061188"/>
    </source>
</evidence>
<dbReference type="Pfam" id="PF02885">
    <property type="entry name" value="Glycos_trans_3N"/>
    <property type="match status" value="1"/>
</dbReference>
<dbReference type="InterPro" id="IPR035902">
    <property type="entry name" value="Nuc_phospho_transferase"/>
</dbReference>
<name>A0AA35G823_9FIRM</name>
<evidence type="ECO:0000256" key="7">
    <source>
        <dbReference type="ARBA" id="ARBA00052328"/>
    </source>
</evidence>
<dbReference type="PANTHER" id="PTHR43285">
    <property type="entry name" value="ANTHRANILATE PHOSPHORIBOSYLTRANSFERASE"/>
    <property type="match status" value="1"/>
</dbReference>
<comment type="cofactor">
    <cofactor evidence="9">
        <name>Mg(2+)</name>
        <dbReference type="ChEBI" id="CHEBI:18420"/>
    </cofactor>
    <text evidence="9">Binds 2 magnesium ions per monomer.</text>
</comment>
<proteinExistence type="inferred from homology"/>
<dbReference type="RefSeq" id="WP_264844644.1">
    <property type="nucleotide sequence ID" value="NZ_AP025628.1"/>
</dbReference>
<comment type="similarity">
    <text evidence="8">In the C-terminal section; belongs to the anthranilate phosphoribosyltransferase family.</text>
</comment>
<dbReference type="GO" id="GO:0000287">
    <property type="term" value="F:magnesium ion binding"/>
    <property type="evidence" value="ECO:0007669"/>
    <property type="project" value="UniProtKB-UniRule"/>
</dbReference>
<dbReference type="NCBIfam" id="TIGR01245">
    <property type="entry name" value="trpD"/>
    <property type="match status" value="1"/>
</dbReference>
<dbReference type="AlphaFoldDB" id="A0AA35G823"/>
<dbReference type="SUPFAM" id="SSF47648">
    <property type="entry name" value="Nucleoside phosphorylase/phosphoribosyltransferase N-terminal domain"/>
    <property type="match status" value="1"/>
</dbReference>
<keyword evidence="4 9" id="KW-0808">Transferase</keyword>
<dbReference type="Gene3D" id="1.20.970.10">
    <property type="entry name" value="Transferase, Pyrimidine Nucleoside Phosphorylase, Chain C"/>
    <property type="match status" value="1"/>
</dbReference>
<keyword evidence="9" id="KW-0479">Metal-binding</keyword>
<feature type="binding site" evidence="9">
    <location>
        <position position="229"/>
    </location>
    <ligand>
        <name>Mg(2+)</name>
        <dbReference type="ChEBI" id="CHEBI:18420"/>
        <label>2</label>
    </ligand>
</feature>
<dbReference type="EC" id="2.4.2.18" evidence="9"/>
<gene>
    <name evidence="9 12" type="primary">trpD</name>
    <name evidence="12" type="ORF">caldi_17260</name>
</gene>
<evidence type="ECO:0000256" key="4">
    <source>
        <dbReference type="ARBA" id="ARBA00022679"/>
    </source>
</evidence>
<dbReference type="InterPro" id="IPR017459">
    <property type="entry name" value="Glycosyl_Trfase_fam3_N_dom"/>
</dbReference>
<dbReference type="Pfam" id="PF00591">
    <property type="entry name" value="Glycos_transf_3"/>
    <property type="match status" value="1"/>
</dbReference>
<dbReference type="Gene3D" id="3.40.1030.10">
    <property type="entry name" value="Nucleoside phosphorylase/phosphoribosyltransferase catalytic domain"/>
    <property type="match status" value="1"/>
</dbReference>
<reference evidence="12" key="1">
    <citation type="submission" date="2022-03" db="EMBL/GenBank/DDBJ databases">
        <title>Complete genome sequence of Caldinitratiruptor microaerophilus.</title>
        <authorList>
            <person name="Mukaiyama R."/>
            <person name="Nishiyama T."/>
            <person name="Ueda K."/>
        </authorList>
    </citation>
    <scope>NUCLEOTIDE SEQUENCE</scope>
    <source>
        <strain evidence="12">JCM 16183</strain>
    </source>
</reference>
<dbReference type="SUPFAM" id="SSF52418">
    <property type="entry name" value="Nucleoside phosphorylase/phosphoribosyltransferase catalytic domain"/>
    <property type="match status" value="1"/>
</dbReference>
<keyword evidence="9" id="KW-0460">Magnesium</keyword>
<evidence type="ECO:0000256" key="2">
    <source>
        <dbReference type="ARBA" id="ARBA00022605"/>
    </source>
</evidence>
<comment type="pathway">
    <text evidence="1 9">Amino-acid biosynthesis; L-tryptophan biosynthesis; L-tryptophan from chorismate: step 2/5.</text>
</comment>
<comment type="similarity">
    <text evidence="9">Belongs to the anthranilate phosphoribosyltransferase family.</text>
</comment>
<feature type="binding site" evidence="9">
    <location>
        <begin position="111"/>
        <end position="119"/>
    </location>
    <ligand>
        <name>5-phospho-alpha-D-ribose 1-diphosphate</name>
        <dbReference type="ChEBI" id="CHEBI:58017"/>
    </ligand>
</feature>
<keyword evidence="2 9" id="KW-0028">Amino-acid biosynthesis</keyword>
<evidence type="ECO:0000256" key="5">
    <source>
        <dbReference type="ARBA" id="ARBA00022822"/>
    </source>
</evidence>
<evidence type="ECO:0000313" key="12">
    <source>
        <dbReference type="EMBL" id="BDG60636.1"/>
    </source>
</evidence>
<feature type="binding site" evidence="9">
    <location>
        <position position="123"/>
    </location>
    <ligand>
        <name>5-phospho-alpha-D-ribose 1-diphosphate</name>
        <dbReference type="ChEBI" id="CHEBI:58017"/>
    </ligand>
</feature>
<feature type="binding site" evidence="9">
    <location>
        <position position="83"/>
    </location>
    <ligand>
        <name>anthranilate</name>
        <dbReference type="ChEBI" id="CHEBI:16567"/>
        <label>1</label>
    </ligand>
</feature>
<organism evidence="12 13">
    <name type="scientific">Caldinitratiruptor microaerophilus</name>
    <dbReference type="NCBI Taxonomy" id="671077"/>
    <lineage>
        <taxon>Bacteria</taxon>
        <taxon>Bacillati</taxon>
        <taxon>Bacillota</taxon>
        <taxon>Clostridia</taxon>
        <taxon>Eubacteriales</taxon>
        <taxon>Symbiobacteriaceae</taxon>
        <taxon>Caldinitratiruptor</taxon>
    </lineage>
</organism>
<keyword evidence="3 9" id="KW-0328">Glycosyltransferase</keyword>
<dbReference type="KEGG" id="cmic:caldi_17260"/>
<feature type="binding site" evidence="9">
    <location>
        <position position="91"/>
    </location>
    <ligand>
        <name>5-phospho-alpha-D-ribose 1-diphosphate</name>
        <dbReference type="ChEBI" id="CHEBI:58017"/>
    </ligand>
</feature>
<dbReference type="FunFam" id="3.40.1030.10:FF:000002">
    <property type="entry name" value="Anthranilate phosphoribosyltransferase"/>
    <property type="match status" value="1"/>
</dbReference>
<feature type="binding site" evidence="9">
    <location>
        <begin position="86"/>
        <end position="87"/>
    </location>
    <ligand>
        <name>5-phospho-alpha-D-ribose 1-diphosphate</name>
        <dbReference type="ChEBI" id="CHEBI:58017"/>
    </ligand>
</feature>
<feature type="binding site" evidence="9">
    <location>
        <position position="169"/>
    </location>
    <ligand>
        <name>anthranilate</name>
        <dbReference type="ChEBI" id="CHEBI:16567"/>
        <label>2</label>
    </ligand>
</feature>
<protein>
    <recommendedName>
        <fullName evidence="9">Anthranilate phosphoribosyltransferase</fullName>
        <ecNumber evidence="9">2.4.2.18</ecNumber>
    </recommendedName>
</protein>
<evidence type="ECO:0000256" key="9">
    <source>
        <dbReference type="HAMAP-Rule" id="MF_00211"/>
    </source>
</evidence>
<dbReference type="Proteomes" id="UP001163687">
    <property type="component" value="Chromosome"/>
</dbReference>
<dbReference type="HAMAP" id="MF_00211">
    <property type="entry name" value="TrpD"/>
    <property type="match status" value="1"/>
</dbReference>
<evidence type="ECO:0000259" key="10">
    <source>
        <dbReference type="Pfam" id="PF00591"/>
    </source>
</evidence>
<comment type="caution">
    <text evidence="9">Lacks conserved residue(s) required for the propagation of feature annotation.</text>
</comment>
<dbReference type="PANTHER" id="PTHR43285:SF2">
    <property type="entry name" value="ANTHRANILATE PHOSPHORIBOSYLTRANSFERASE"/>
    <property type="match status" value="1"/>
</dbReference>
<dbReference type="EMBL" id="AP025628">
    <property type="protein sequence ID" value="BDG60636.1"/>
    <property type="molecule type" value="Genomic_DNA"/>
</dbReference>
<evidence type="ECO:0000256" key="3">
    <source>
        <dbReference type="ARBA" id="ARBA00022676"/>
    </source>
</evidence>
<comment type="subunit">
    <text evidence="9">Homodimer.</text>
</comment>
<feature type="binding site" evidence="9">
    <location>
        <position position="229"/>
    </location>
    <ligand>
        <name>Mg(2+)</name>
        <dbReference type="ChEBI" id="CHEBI:18420"/>
        <label>1</label>
    </ligand>
</feature>
<comment type="catalytic activity">
    <reaction evidence="7 9">
        <text>N-(5-phospho-beta-D-ribosyl)anthranilate + diphosphate = 5-phospho-alpha-D-ribose 1-diphosphate + anthranilate</text>
        <dbReference type="Rhea" id="RHEA:11768"/>
        <dbReference type="ChEBI" id="CHEBI:16567"/>
        <dbReference type="ChEBI" id="CHEBI:18277"/>
        <dbReference type="ChEBI" id="CHEBI:33019"/>
        <dbReference type="ChEBI" id="CHEBI:58017"/>
        <dbReference type="EC" id="2.4.2.18"/>
    </reaction>
</comment>
<feature type="binding site" evidence="9">
    <location>
        <position position="95"/>
    </location>
    <ligand>
        <name>Mg(2+)</name>
        <dbReference type="ChEBI" id="CHEBI:18420"/>
        <label>1</label>
    </ligand>
</feature>
<dbReference type="InterPro" id="IPR036320">
    <property type="entry name" value="Glycosyl_Trfase_fam3_N_dom_sf"/>
</dbReference>
<evidence type="ECO:0000313" key="13">
    <source>
        <dbReference type="Proteomes" id="UP001163687"/>
    </source>
</evidence>
<evidence type="ECO:0000256" key="6">
    <source>
        <dbReference type="ARBA" id="ARBA00023141"/>
    </source>
</evidence>
<feature type="binding site" evidence="9">
    <location>
        <position position="83"/>
    </location>
    <ligand>
        <name>5-phospho-alpha-D-ribose 1-diphosphate</name>
        <dbReference type="ChEBI" id="CHEBI:58017"/>
    </ligand>
</feature>
<evidence type="ECO:0000256" key="1">
    <source>
        <dbReference type="ARBA" id="ARBA00004907"/>
    </source>
</evidence>
<keyword evidence="6 9" id="KW-0057">Aromatic amino acid biosynthesis</keyword>
<dbReference type="GO" id="GO:0000162">
    <property type="term" value="P:L-tryptophan biosynthetic process"/>
    <property type="evidence" value="ECO:0007669"/>
    <property type="project" value="UniProtKB-UniRule"/>
</dbReference>